<reference evidence="4 5" key="1">
    <citation type="submission" date="2022-03" db="EMBL/GenBank/DDBJ databases">
        <title>Isotopic signatures of nitrous oxide derived from detoxification processes.</title>
        <authorList>
            <person name="Behrendt U."/>
            <person name="Buchen C."/>
            <person name="Well R."/>
            <person name="Ulrich A."/>
            <person name="Rohe L."/>
            <person name="Kolb S."/>
            <person name="Schloter M."/>
            <person name="Horn M.A."/>
            <person name="Augustin J."/>
        </authorList>
    </citation>
    <scope>NUCLEOTIDE SEQUENCE [LARGE SCALE GENOMIC DNA]</scope>
    <source>
        <strain evidence="4 5">S4-C24</strain>
    </source>
</reference>
<dbReference type="Proteomes" id="UP000829069">
    <property type="component" value="Chromosome"/>
</dbReference>
<dbReference type="Pfam" id="PF12697">
    <property type="entry name" value="Abhydrolase_6"/>
    <property type="match status" value="1"/>
</dbReference>
<keyword evidence="2" id="KW-0472">Membrane</keyword>
<dbReference type="InterPro" id="IPR029058">
    <property type="entry name" value="AB_hydrolase_fold"/>
</dbReference>
<sequence length="416" mass="44600">MAVFERSPRSGNISAGTGTGTGTGTLPRARWLLLGAVAGATAGSVLAGATSGLASYFARQVLTPVREHVQDLEILAVVGTWPEQEIILPATLDTTAPGVYSVYFDGGRGVARVGEVTSYSPREGTVQRTVEQVYTGDLAAATRGWWGGAAYPDPAAVGLANEEVQIEVDGGTAPAWLIRAESEASTWAIMVHGRGASRAEGVRAVRAIRELGLTSLLISYRNDGEAPSAPDRRYGLGMTEWRDVEAAIRFALANGAQDVVLVGWSMGGAISLQAADQSLYRSRIRALVLDAPVIDWTDVLAHQARLNRIPDAVGQFSQWLISNKAGRLLTGLAAPLDLKMMNWVARADELRVPTLIVHSENDDFVPYGPSAALAEKNPLVTFERFSGAGHTREWNVDPERWERVVASFLSRVLGRS</sequence>
<accession>A0ABY3W3H0</accession>
<keyword evidence="2" id="KW-1133">Transmembrane helix</keyword>
<dbReference type="EMBL" id="CP093326">
    <property type="protein sequence ID" value="UNK44605.1"/>
    <property type="molecule type" value="Genomic_DNA"/>
</dbReference>
<proteinExistence type="predicted"/>
<gene>
    <name evidence="4" type="ORF">MNQ99_11480</name>
</gene>
<dbReference type="GO" id="GO:0016787">
    <property type="term" value="F:hydrolase activity"/>
    <property type="evidence" value="ECO:0007669"/>
    <property type="project" value="UniProtKB-KW"/>
</dbReference>
<dbReference type="SUPFAM" id="SSF53474">
    <property type="entry name" value="alpha/beta-Hydrolases"/>
    <property type="match status" value="1"/>
</dbReference>
<name>A0ABY3W3H0_9MICC</name>
<dbReference type="InterPro" id="IPR052920">
    <property type="entry name" value="DNA-binding_regulatory"/>
</dbReference>
<feature type="domain" description="AB hydrolase-1" evidence="3">
    <location>
        <begin position="189"/>
        <end position="400"/>
    </location>
</feature>
<keyword evidence="2" id="KW-0812">Transmembrane</keyword>
<evidence type="ECO:0000259" key="3">
    <source>
        <dbReference type="Pfam" id="PF12697"/>
    </source>
</evidence>
<keyword evidence="4" id="KW-0378">Hydrolase</keyword>
<evidence type="ECO:0000313" key="5">
    <source>
        <dbReference type="Proteomes" id="UP000829069"/>
    </source>
</evidence>
<dbReference type="RefSeq" id="WP_241913033.1">
    <property type="nucleotide sequence ID" value="NZ_CP093326.1"/>
</dbReference>
<evidence type="ECO:0000256" key="2">
    <source>
        <dbReference type="SAM" id="Phobius"/>
    </source>
</evidence>
<dbReference type="PANTHER" id="PTHR43358:SF4">
    <property type="entry name" value="ALPHA_BETA HYDROLASE FOLD-1 DOMAIN-CONTAINING PROTEIN"/>
    <property type="match status" value="1"/>
</dbReference>
<protein>
    <submittedName>
        <fullName evidence="4">Alpha/beta hydrolase</fullName>
    </submittedName>
</protein>
<dbReference type="PANTHER" id="PTHR43358">
    <property type="entry name" value="ALPHA/BETA-HYDROLASE"/>
    <property type="match status" value="1"/>
</dbReference>
<dbReference type="InterPro" id="IPR000073">
    <property type="entry name" value="AB_hydrolase_1"/>
</dbReference>
<keyword evidence="5" id="KW-1185">Reference proteome</keyword>
<feature type="transmembrane region" description="Helical" evidence="2">
    <location>
        <begin position="31"/>
        <end position="58"/>
    </location>
</feature>
<evidence type="ECO:0000256" key="1">
    <source>
        <dbReference type="SAM" id="MobiDB-lite"/>
    </source>
</evidence>
<dbReference type="Gene3D" id="3.40.50.1820">
    <property type="entry name" value="alpha/beta hydrolase"/>
    <property type="match status" value="1"/>
</dbReference>
<organism evidence="4 5">
    <name type="scientific">Arthrobacter sulfonylureivorans</name>
    <dbReference type="NCBI Taxonomy" id="2486855"/>
    <lineage>
        <taxon>Bacteria</taxon>
        <taxon>Bacillati</taxon>
        <taxon>Actinomycetota</taxon>
        <taxon>Actinomycetes</taxon>
        <taxon>Micrococcales</taxon>
        <taxon>Micrococcaceae</taxon>
        <taxon>Arthrobacter</taxon>
    </lineage>
</organism>
<feature type="region of interest" description="Disordered" evidence="1">
    <location>
        <begin position="1"/>
        <end position="22"/>
    </location>
</feature>
<evidence type="ECO:0000313" key="4">
    <source>
        <dbReference type="EMBL" id="UNK44605.1"/>
    </source>
</evidence>